<dbReference type="SMART" id="SM00184">
    <property type="entry name" value="RING"/>
    <property type="match status" value="1"/>
</dbReference>
<dbReference type="GO" id="GO:0061630">
    <property type="term" value="F:ubiquitin protein ligase activity"/>
    <property type="evidence" value="ECO:0000318"/>
    <property type="project" value="GO_Central"/>
</dbReference>
<dbReference type="PANTHER" id="PTHR22937:SF200">
    <property type="entry name" value="RING-TYPE E3 UBIQUITIN TRANSFERASE"/>
    <property type="match status" value="1"/>
</dbReference>
<evidence type="ECO:0000313" key="15">
    <source>
        <dbReference type="Proteomes" id="UP000265566"/>
    </source>
</evidence>
<evidence type="ECO:0000256" key="6">
    <source>
        <dbReference type="ARBA" id="ARBA00022786"/>
    </source>
</evidence>
<keyword evidence="3" id="KW-0808">Transferase</keyword>
<evidence type="ECO:0000313" key="13">
    <source>
        <dbReference type="EnsemblPlants" id="AES66606"/>
    </source>
</evidence>
<keyword evidence="14" id="KW-1185">Reference proteome</keyword>
<gene>
    <name evidence="13" type="primary">11413376</name>
    <name evidence="11" type="ordered locus">MTR_2g076290</name>
    <name evidence="12" type="ORF">MtrunA17_Chr2g0315711</name>
</gene>
<organism evidence="11 14">
    <name type="scientific">Medicago truncatula</name>
    <name type="common">Barrel medic</name>
    <name type="synonym">Medicago tribuloides</name>
    <dbReference type="NCBI Taxonomy" id="3880"/>
    <lineage>
        <taxon>Eukaryota</taxon>
        <taxon>Viridiplantae</taxon>
        <taxon>Streptophyta</taxon>
        <taxon>Embryophyta</taxon>
        <taxon>Tracheophyta</taxon>
        <taxon>Spermatophyta</taxon>
        <taxon>Magnoliopsida</taxon>
        <taxon>eudicotyledons</taxon>
        <taxon>Gunneridae</taxon>
        <taxon>Pentapetalae</taxon>
        <taxon>rosids</taxon>
        <taxon>fabids</taxon>
        <taxon>Fabales</taxon>
        <taxon>Fabaceae</taxon>
        <taxon>Papilionoideae</taxon>
        <taxon>50 kb inversion clade</taxon>
        <taxon>NPAAA clade</taxon>
        <taxon>Hologalegina</taxon>
        <taxon>IRL clade</taxon>
        <taxon>Trifolieae</taxon>
        <taxon>Medicago</taxon>
    </lineage>
</organism>
<dbReference type="Proteomes" id="UP000265566">
    <property type="component" value="Chromosome 2"/>
</dbReference>
<protein>
    <recommendedName>
        <fullName evidence="2">RING-type E3 ubiquitin transferase</fullName>
        <ecNumber evidence="2">2.3.2.27</ecNumber>
    </recommendedName>
</protein>
<evidence type="ECO:0000259" key="10">
    <source>
        <dbReference type="PROSITE" id="PS50089"/>
    </source>
</evidence>
<dbReference type="STRING" id="3880.G7ITI8"/>
<evidence type="ECO:0000256" key="1">
    <source>
        <dbReference type="ARBA" id="ARBA00000900"/>
    </source>
</evidence>
<dbReference type="Pfam" id="PF13639">
    <property type="entry name" value="zf-RING_2"/>
    <property type="match status" value="1"/>
</dbReference>
<dbReference type="GO" id="GO:0008270">
    <property type="term" value="F:zinc ion binding"/>
    <property type="evidence" value="ECO:0007669"/>
    <property type="project" value="UniProtKB-KW"/>
</dbReference>
<dbReference type="GO" id="GO:0005634">
    <property type="term" value="C:nucleus"/>
    <property type="evidence" value="ECO:0000318"/>
    <property type="project" value="GO_Central"/>
</dbReference>
<feature type="region of interest" description="Disordered" evidence="9">
    <location>
        <begin position="1"/>
        <end position="28"/>
    </location>
</feature>
<dbReference type="HOGENOM" id="CLU_827344_0_0_1"/>
<evidence type="ECO:0000256" key="7">
    <source>
        <dbReference type="ARBA" id="ARBA00022833"/>
    </source>
</evidence>
<dbReference type="KEGG" id="mtr:11413376"/>
<name>G7ITI8_MEDTR</name>
<keyword evidence="7" id="KW-0862">Zinc</keyword>
<dbReference type="PANTHER" id="PTHR22937">
    <property type="entry name" value="E3 UBIQUITIN-PROTEIN LIGASE RNF165"/>
    <property type="match status" value="1"/>
</dbReference>
<dbReference type="Gene3D" id="3.30.40.10">
    <property type="entry name" value="Zinc/RING finger domain, C3HC4 (zinc finger)"/>
    <property type="match status" value="1"/>
</dbReference>
<feature type="domain" description="RING-type" evidence="10">
    <location>
        <begin position="284"/>
        <end position="325"/>
    </location>
</feature>
<evidence type="ECO:0000256" key="2">
    <source>
        <dbReference type="ARBA" id="ARBA00012483"/>
    </source>
</evidence>
<reference evidence="15" key="4">
    <citation type="journal article" date="2018" name="Nat. Plants">
        <title>Whole-genome landscape of Medicago truncatula symbiotic genes.</title>
        <authorList>
            <person name="Pecrix Y."/>
            <person name="Staton S.E."/>
            <person name="Sallet E."/>
            <person name="Lelandais-Briere C."/>
            <person name="Moreau S."/>
            <person name="Carrere S."/>
            <person name="Blein T."/>
            <person name="Jardinaud M.F."/>
            <person name="Latrasse D."/>
            <person name="Zouine M."/>
            <person name="Zahm M."/>
            <person name="Kreplak J."/>
            <person name="Mayjonade B."/>
            <person name="Satge C."/>
            <person name="Perez M."/>
            <person name="Cauet S."/>
            <person name="Marande W."/>
            <person name="Chantry-Darmon C."/>
            <person name="Lopez-Roques C."/>
            <person name="Bouchez O."/>
            <person name="Berard A."/>
            <person name="Debelle F."/>
            <person name="Munos S."/>
            <person name="Bendahmane A."/>
            <person name="Berges H."/>
            <person name="Niebel A."/>
            <person name="Buitink J."/>
            <person name="Frugier F."/>
            <person name="Benhamed M."/>
            <person name="Crespi M."/>
            <person name="Gouzy J."/>
            <person name="Gamas P."/>
        </authorList>
    </citation>
    <scope>NUCLEOTIDE SEQUENCE [LARGE SCALE GENOMIC DNA]</scope>
    <source>
        <strain evidence="15">cv. Jemalong A17</strain>
    </source>
</reference>
<reference evidence="11 14" key="2">
    <citation type="journal article" date="2014" name="BMC Genomics">
        <title>An improved genome release (version Mt4.0) for the model legume Medicago truncatula.</title>
        <authorList>
            <person name="Tang H."/>
            <person name="Krishnakumar V."/>
            <person name="Bidwell S."/>
            <person name="Rosen B."/>
            <person name="Chan A."/>
            <person name="Zhou S."/>
            <person name="Gentzbittel L."/>
            <person name="Childs K.L."/>
            <person name="Yandell M."/>
            <person name="Gundlach H."/>
            <person name="Mayer K.F."/>
            <person name="Schwartz D.C."/>
            <person name="Town C.D."/>
        </authorList>
    </citation>
    <scope>GENOME REANNOTATION</scope>
    <source>
        <strain evidence="13 14">cv. Jemalong A17</strain>
    </source>
</reference>
<evidence type="ECO:0000313" key="11">
    <source>
        <dbReference type="EMBL" id="AES66606.1"/>
    </source>
</evidence>
<dbReference type="InterPro" id="IPR045191">
    <property type="entry name" value="MBR1/2-like"/>
</dbReference>
<dbReference type="PROSITE" id="PS50089">
    <property type="entry name" value="ZF_RING_2"/>
    <property type="match status" value="1"/>
</dbReference>
<dbReference type="Gramene" id="rna11072">
    <property type="protein sequence ID" value="RHN74937.1"/>
    <property type="gene ID" value="gene11072"/>
</dbReference>
<dbReference type="EMBL" id="PSQE01000002">
    <property type="protein sequence ID" value="RHN74937.1"/>
    <property type="molecule type" value="Genomic_DNA"/>
</dbReference>
<keyword evidence="6" id="KW-0833">Ubl conjugation pathway</keyword>
<dbReference type="OrthoDB" id="8062037at2759"/>
<accession>G7ITI8</accession>
<sequence>MDDGRGPPKRIRGNHQSPNTLASSSISPPNEVAMGGNVTLPSQIHLLNQVEQLGNSWSRPGRSLMVNNENNHLIPENNLVQHFQPTLHIQASHTNESSLESGNGNVLRFHHHRPLGNQQHNVNHRPTLPMHGVQPNPPLGGAIPLQPGLHILESRGVMSENTLRHQSVHPFGSSQDDEDISLNEEMENLLDDIAFNDEVQNLLDGIYLDDEEENLIDPHLGMRLEIEGMSYEEFIALGERIGNVSIGLSKEAITTQLKTKIYTPYPNGINLEELPSDNKEIDSCTICQTEFEDHEKIGILQCKHEYHVECIQNWLVIKNECPICKSEALTYMKNDA</sequence>
<evidence type="ECO:0000313" key="14">
    <source>
        <dbReference type="Proteomes" id="UP000002051"/>
    </source>
</evidence>
<proteinExistence type="predicted"/>
<dbReference type="SUPFAM" id="SSF57850">
    <property type="entry name" value="RING/U-box"/>
    <property type="match status" value="1"/>
</dbReference>
<dbReference type="AlphaFoldDB" id="G7ITI8"/>
<dbReference type="EnsemblPlants" id="AES66606">
    <property type="protein sequence ID" value="AES66606"/>
    <property type="gene ID" value="MTR_2g076290"/>
</dbReference>
<dbReference type="EMBL" id="CM001218">
    <property type="protein sequence ID" value="AES66606.1"/>
    <property type="molecule type" value="Genomic_DNA"/>
</dbReference>
<dbReference type="Proteomes" id="UP000002051">
    <property type="component" value="Chromosome 2"/>
</dbReference>
<dbReference type="eggNOG" id="KOG0800">
    <property type="taxonomic scope" value="Eukaryota"/>
</dbReference>
<reference evidence="11 14" key="1">
    <citation type="journal article" date="2011" name="Nature">
        <title>The Medicago genome provides insight into the evolution of rhizobial symbioses.</title>
        <authorList>
            <person name="Young N.D."/>
            <person name="Debelle F."/>
            <person name="Oldroyd G.E."/>
            <person name="Geurts R."/>
            <person name="Cannon S.B."/>
            <person name="Udvardi M.K."/>
            <person name="Benedito V.A."/>
            <person name="Mayer K.F."/>
            <person name="Gouzy J."/>
            <person name="Schoof H."/>
            <person name="Van de Peer Y."/>
            <person name="Proost S."/>
            <person name="Cook D.R."/>
            <person name="Meyers B.C."/>
            <person name="Spannagl M."/>
            <person name="Cheung F."/>
            <person name="De Mita S."/>
            <person name="Krishnakumar V."/>
            <person name="Gundlach H."/>
            <person name="Zhou S."/>
            <person name="Mudge J."/>
            <person name="Bharti A.K."/>
            <person name="Murray J.D."/>
            <person name="Naoumkina M.A."/>
            <person name="Rosen B."/>
            <person name="Silverstein K.A."/>
            <person name="Tang H."/>
            <person name="Rombauts S."/>
            <person name="Zhao P.X."/>
            <person name="Zhou P."/>
            <person name="Barbe V."/>
            <person name="Bardou P."/>
            <person name="Bechner M."/>
            <person name="Bellec A."/>
            <person name="Berger A."/>
            <person name="Berges H."/>
            <person name="Bidwell S."/>
            <person name="Bisseling T."/>
            <person name="Choisne N."/>
            <person name="Couloux A."/>
            <person name="Denny R."/>
            <person name="Deshpande S."/>
            <person name="Dai X."/>
            <person name="Doyle J.J."/>
            <person name="Dudez A.M."/>
            <person name="Farmer A.D."/>
            <person name="Fouteau S."/>
            <person name="Franken C."/>
            <person name="Gibelin C."/>
            <person name="Gish J."/>
            <person name="Goldstein S."/>
            <person name="Gonzalez A.J."/>
            <person name="Green P.J."/>
            <person name="Hallab A."/>
            <person name="Hartog M."/>
            <person name="Hua A."/>
            <person name="Humphray S.J."/>
            <person name="Jeong D.H."/>
            <person name="Jing Y."/>
            <person name="Jocker A."/>
            <person name="Kenton S.M."/>
            <person name="Kim D.J."/>
            <person name="Klee K."/>
            <person name="Lai H."/>
            <person name="Lang C."/>
            <person name="Lin S."/>
            <person name="Macmil S.L."/>
            <person name="Magdelenat G."/>
            <person name="Matthews L."/>
            <person name="McCorrison J."/>
            <person name="Monaghan E.L."/>
            <person name="Mun J.H."/>
            <person name="Najar F.Z."/>
            <person name="Nicholson C."/>
            <person name="Noirot C."/>
            <person name="O'Bleness M."/>
            <person name="Paule C.R."/>
            <person name="Poulain J."/>
            <person name="Prion F."/>
            <person name="Qin B."/>
            <person name="Qu C."/>
            <person name="Retzel E.F."/>
            <person name="Riddle C."/>
            <person name="Sallet E."/>
            <person name="Samain S."/>
            <person name="Samson N."/>
            <person name="Sanders I."/>
            <person name="Saurat O."/>
            <person name="Scarpelli C."/>
            <person name="Schiex T."/>
            <person name="Segurens B."/>
            <person name="Severin A.J."/>
            <person name="Sherrier D.J."/>
            <person name="Shi R."/>
            <person name="Sims S."/>
            <person name="Singer S.R."/>
            <person name="Sinharoy S."/>
            <person name="Sterck L."/>
            <person name="Viollet A."/>
            <person name="Wang B.B."/>
            <person name="Wang K."/>
            <person name="Wang M."/>
            <person name="Wang X."/>
            <person name="Warfsmann J."/>
            <person name="Weissenbach J."/>
            <person name="White D.D."/>
            <person name="White J.D."/>
            <person name="Wiley G.B."/>
            <person name="Wincker P."/>
            <person name="Xing Y."/>
            <person name="Yang L."/>
            <person name="Yao Z."/>
            <person name="Ying F."/>
            <person name="Zhai J."/>
            <person name="Zhou L."/>
            <person name="Zuber A."/>
            <person name="Denarie J."/>
            <person name="Dixon R.A."/>
            <person name="May G.D."/>
            <person name="Schwartz D.C."/>
            <person name="Rogers J."/>
            <person name="Quetier F."/>
            <person name="Town C.D."/>
            <person name="Roe B.A."/>
        </authorList>
    </citation>
    <scope>NUCLEOTIDE SEQUENCE [LARGE SCALE GENOMIC DNA]</scope>
    <source>
        <strain evidence="11">A17</strain>
        <strain evidence="13 14">cv. Jemalong A17</strain>
    </source>
</reference>
<reference evidence="13" key="3">
    <citation type="submission" date="2015-04" db="UniProtKB">
        <authorList>
            <consortium name="EnsemblPlants"/>
        </authorList>
    </citation>
    <scope>IDENTIFICATION</scope>
    <source>
        <strain evidence="13">cv. Jemalong A17</strain>
    </source>
</reference>
<reference evidence="12" key="5">
    <citation type="journal article" date="2018" name="Nat. Plants">
        <title>Whole-genome landscape of Medicago truncatula symbiotic genes.</title>
        <authorList>
            <person name="Pecrix Y."/>
            <person name="Gamas P."/>
            <person name="Carrere S."/>
        </authorList>
    </citation>
    <scope>NUCLEOTIDE SEQUENCE</scope>
    <source>
        <tissue evidence="12">Leaves</tissue>
    </source>
</reference>
<evidence type="ECO:0000256" key="4">
    <source>
        <dbReference type="ARBA" id="ARBA00022723"/>
    </source>
</evidence>
<dbReference type="OMA" id="SHEMNAH"/>
<evidence type="ECO:0000256" key="5">
    <source>
        <dbReference type="ARBA" id="ARBA00022771"/>
    </source>
</evidence>
<keyword evidence="4" id="KW-0479">Metal-binding</keyword>
<dbReference type="InterPro" id="IPR001841">
    <property type="entry name" value="Znf_RING"/>
</dbReference>
<dbReference type="EC" id="2.3.2.27" evidence="2"/>
<evidence type="ECO:0000256" key="8">
    <source>
        <dbReference type="PROSITE-ProRule" id="PRU00175"/>
    </source>
</evidence>
<evidence type="ECO:0000256" key="9">
    <source>
        <dbReference type="SAM" id="MobiDB-lite"/>
    </source>
</evidence>
<feature type="compositionally biased region" description="Polar residues" evidence="9">
    <location>
        <begin position="14"/>
        <end position="28"/>
    </location>
</feature>
<dbReference type="PaxDb" id="3880-AES66606"/>
<evidence type="ECO:0000313" key="12">
    <source>
        <dbReference type="EMBL" id="RHN74937.1"/>
    </source>
</evidence>
<evidence type="ECO:0000256" key="3">
    <source>
        <dbReference type="ARBA" id="ARBA00022679"/>
    </source>
</evidence>
<keyword evidence="5 8" id="KW-0863">Zinc-finger</keyword>
<dbReference type="InterPro" id="IPR013083">
    <property type="entry name" value="Znf_RING/FYVE/PHD"/>
</dbReference>
<comment type="catalytic activity">
    <reaction evidence="1">
        <text>S-ubiquitinyl-[E2 ubiquitin-conjugating enzyme]-L-cysteine + [acceptor protein]-L-lysine = [E2 ubiquitin-conjugating enzyme]-L-cysteine + N(6)-ubiquitinyl-[acceptor protein]-L-lysine.</text>
        <dbReference type="EC" id="2.3.2.27"/>
    </reaction>
</comment>